<keyword evidence="2" id="KW-0472">Membrane</keyword>
<keyword evidence="2" id="KW-1133">Transmembrane helix</keyword>
<feature type="compositionally biased region" description="Low complexity" evidence="1">
    <location>
        <begin position="442"/>
        <end position="466"/>
    </location>
</feature>
<accession>A0AAV8WF85</accession>
<evidence type="ECO:0000256" key="2">
    <source>
        <dbReference type="SAM" id="Phobius"/>
    </source>
</evidence>
<sequence>DSGIGCIDDDDIAMIFYITLENQSDMNFEVSACMAQCCDTTKPNEMDCNFMSLIGGDMGVLPAKDARNITLIHPNLYLKNRQGQCTVNLRYRNERAVRQRMARIEFKTLSPNQEGCDCASVDMDATENCRPVDCVVKYSGTRNYFDSRRMECTFVTQCISPPNQCAPETGYSIAVNNCTNLNRTIGKQELHMLDSNRSETSQCVTCPFNNIVCHHGSLDTNGQCECDTGWITSPDEEIFVPTVLTYHMCNVETGAWNCLNKGRIKTTTILIAVFAVTIASKILILMCILNWCYKRYKSKRDLICSDKLDPDRDDIILCDDLREFEECLCEEPPKRRQHLLEPQTVNVSFYPCLPSAFSSVLASSESEKRSEESIVLSKTTSSSGAAAEVSFASERSGTEDAGSEPSEEGNYDIEFMGQGEFYGEEEHCEGLCEQFEEQTEYTGSGKSSSKSKSTAQRSRTSTNTKE</sequence>
<reference evidence="3 4" key="1">
    <citation type="journal article" date="2023" name="Insect Mol. Biol.">
        <title>Genome sequencing provides insights into the evolution of gene families encoding plant cell wall-degrading enzymes in longhorned beetles.</title>
        <authorList>
            <person name="Shin N.R."/>
            <person name="Okamura Y."/>
            <person name="Kirsch R."/>
            <person name="Pauchet Y."/>
        </authorList>
    </citation>
    <scope>NUCLEOTIDE SEQUENCE [LARGE SCALE GENOMIC DNA]</scope>
    <source>
        <strain evidence="3">EAD_L_NR</strain>
    </source>
</reference>
<feature type="compositionally biased region" description="Acidic residues" evidence="1">
    <location>
        <begin position="401"/>
        <end position="411"/>
    </location>
</feature>
<protein>
    <submittedName>
        <fullName evidence="3">Uncharacterized protein</fullName>
    </submittedName>
</protein>
<keyword evidence="2" id="KW-0812">Transmembrane</keyword>
<dbReference type="EMBL" id="JANEYG010000002">
    <property type="protein sequence ID" value="KAJ8924810.1"/>
    <property type="molecule type" value="Genomic_DNA"/>
</dbReference>
<keyword evidence="4" id="KW-1185">Reference proteome</keyword>
<organism evidence="3 4">
    <name type="scientific">Exocentrus adspersus</name>
    <dbReference type="NCBI Taxonomy" id="1586481"/>
    <lineage>
        <taxon>Eukaryota</taxon>
        <taxon>Metazoa</taxon>
        <taxon>Ecdysozoa</taxon>
        <taxon>Arthropoda</taxon>
        <taxon>Hexapoda</taxon>
        <taxon>Insecta</taxon>
        <taxon>Pterygota</taxon>
        <taxon>Neoptera</taxon>
        <taxon>Endopterygota</taxon>
        <taxon>Coleoptera</taxon>
        <taxon>Polyphaga</taxon>
        <taxon>Cucujiformia</taxon>
        <taxon>Chrysomeloidea</taxon>
        <taxon>Cerambycidae</taxon>
        <taxon>Lamiinae</taxon>
        <taxon>Acanthocinini</taxon>
        <taxon>Exocentrus</taxon>
    </lineage>
</organism>
<feature type="region of interest" description="Disordered" evidence="1">
    <location>
        <begin position="426"/>
        <end position="466"/>
    </location>
</feature>
<gene>
    <name evidence="3" type="ORF">NQ315_000964</name>
</gene>
<evidence type="ECO:0000256" key="1">
    <source>
        <dbReference type="SAM" id="MobiDB-lite"/>
    </source>
</evidence>
<evidence type="ECO:0000313" key="3">
    <source>
        <dbReference type="EMBL" id="KAJ8924810.1"/>
    </source>
</evidence>
<feature type="non-terminal residue" evidence="3">
    <location>
        <position position="1"/>
    </location>
</feature>
<name>A0AAV8WF85_9CUCU</name>
<dbReference type="AlphaFoldDB" id="A0AAV8WF85"/>
<proteinExistence type="predicted"/>
<feature type="transmembrane region" description="Helical" evidence="2">
    <location>
        <begin position="269"/>
        <end position="293"/>
    </location>
</feature>
<comment type="caution">
    <text evidence="3">The sequence shown here is derived from an EMBL/GenBank/DDBJ whole genome shotgun (WGS) entry which is preliminary data.</text>
</comment>
<evidence type="ECO:0000313" key="4">
    <source>
        <dbReference type="Proteomes" id="UP001159042"/>
    </source>
</evidence>
<feature type="region of interest" description="Disordered" evidence="1">
    <location>
        <begin position="386"/>
        <end position="411"/>
    </location>
</feature>
<dbReference type="Proteomes" id="UP001159042">
    <property type="component" value="Unassembled WGS sequence"/>
</dbReference>